<dbReference type="GO" id="GO:0004497">
    <property type="term" value="F:monooxygenase activity"/>
    <property type="evidence" value="ECO:0007669"/>
    <property type="project" value="UniProtKB-KW"/>
</dbReference>
<dbReference type="AlphaFoldDB" id="A0A9P8RGK5"/>
<dbReference type="InterPro" id="IPR050121">
    <property type="entry name" value="Cytochrome_P450_monoxygenase"/>
</dbReference>
<dbReference type="InterPro" id="IPR036396">
    <property type="entry name" value="Cyt_P450_sf"/>
</dbReference>
<reference evidence="6" key="1">
    <citation type="journal article" date="2021" name="Nat. Commun.">
        <title>Genetic determinants of endophytism in the Arabidopsis root mycobiome.</title>
        <authorList>
            <person name="Mesny F."/>
            <person name="Miyauchi S."/>
            <person name="Thiergart T."/>
            <person name="Pickel B."/>
            <person name="Atanasova L."/>
            <person name="Karlsson M."/>
            <person name="Huettel B."/>
            <person name="Barry K.W."/>
            <person name="Haridas S."/>
            <person name="Chen C."/>
            <person name="Bauer D."/>
            <person name="Andreopoulos W."/>
            <person name="Pangilinan J."/>
            <person name="LaButti K."/>
            <person name="Riley R."/>
            <person name="Lipzen A."/>
            <person name="Clum A."/>
            <person name="Drula E."/>
            <person name="Henrissat B."/>
            <person name="Kohler A."/>
            <person name="Grigoriev I.V."/>
            <person name="Martin F.M."/>
            <person name="Hacquard S."/>
        </authorList>
    </citation>
    <scope>NUCLEOTIDE SEQUENCE</scope>
    <source>
        <strain evidence="6">MPI-SDFR-AT-0073</strain>
    </source>
</reference>
<evidence type="ECO:0000256" key="5">
    <source>
        <dbReference type="RuleBase" id="RU000461"/>
    </source>
</evidence>
<evidence type="ECO:0000313" key="7">
    <source>
        <dbReference type="Proteomes" id="UP000758603"/>
    </source>
</evidence>
<dbReference type="SUPFAM" id="SSF48264">
    <property type="entry name" value="Cytochrome P450"/>
    <property type="match status" value="1"/>
</dbReference>
<dbReference type="GO" id="GO:0016705">
    <property type="term" value="F:oxidoreductase activity, acting on paired donors, with incorporation or reduction of molecular oxygen"/>
    <property type="evidence" value="ECO:0007669"/>
    <property type="project" value="InterPro"/>
</dbReference>
<keyword evidence="7" id="KW-1185">Reference proteome</keyword>
<dbReference type="InterPro" id="IPR017972">
    <property type="entry name" value="Cyt_P450_CS"/>
</dbReference>
<organism evidence="6 7">
    <name type="scientific">Truncatella angustata</name>
    <dbReference type="NCBI Taxonomy" id="152316"/>
    <lineage>
        <taxon>Eukaryota</taxon>
        <taxon>Fungi</taxon>
        <taxon>Dikarya</taxon>
        <taxon>Ascomycota</taxon>
        <taxon>Pezizomycotina</taxon>
        <taxon>Sordariomycetes</taxon>
        <taxon>Xylariomycetidae</taxon>
        <taxon>Amphisphaeriales</taxon>
        <taxon>Sporocadaceae</taxon>
        <taxon>Truncatella</taxon>
    </lineage>
</organism>
<keyword evidence="5" id="KW-0560">Oxidoreductase</keyword>
<dbReference type="Gene3D" id="1.10.630.10">
    <property type="entry name" value="Cytochrome P450"/>
    <property type="match status" value="1"/>
</dbReference>
<keyword evidence="3 5" id="KW-0479">Metal-binding</keyword>
<evidence type="ECO:0000256" key="2">
    <source>
        <dbReference type="ARBA" id="ARBA00022617"/>
    </source>
</evidence>
<evidence type="ECO:0000256" key="3">
    <source>
        <dbReference type="ARBA" id="ARBA00022723"/>
    </source>
</evidence>
<dbReference type="GO" id="GO:0020037">
    <property type="term" value="F:heme binding"/>
    <property type="evidence" value="ECO:0007669"/>
    <property type="project" value="InterPro"/>
</dbReference>
<dbReference type="PANTHER" id="PTHR24305">
    <property type="entry name" value="CYTOCHROME P450"/>
    <property type="match status" value="1"/>
</dbReference>
<keyword evidence="4 5" id="KW-0408">Iron</keyword>
<sequence length="519" mass="58731">MTRSLACSILQEPSHRDADRAASQVSFIPHQNDLSCVVLYWFRSVHFVFTADLSPGSITSISNFALLGLAYVLFKIVYQIVYYRFLSPLAQFPGPFRESVTRLWIAYHNVKADEPEAVRELHQEHGPIIRITPTMLIVSDATKLPEIYSCNANKSKHYITGSFGDTESLFNMQDHKVHAQFRNIAASPYAFSNIKRMEPLIDANIEKWIGKLETLFAKDGKPFDFSPWAVYMAYDISSEVGFGAPFGFIEQAKDVEGLIQGFHDGLVPFGLMARLDPFTNWVKGTFLGKHLVASPEQESGIGTLMCFRDRLIKQHRVHRSRDDNGEPLDLKYIKAEILLVLLAGTDTTGTAFQAFMKQVMSRPNVYEKMMAEIDGATRAKKLSLCRNTTKSWNITIITSHGGLELFGMFVPEGTELTCNPWIVHRDTNIYGADADEYKPERWLDAEQAKLYNKYSMAFGYGARACLGKDIVSMELYKGPLQFSRAFRPNMVKPGTYVYKGGISYFEKMDISIERRATVI</sequence>
<keyword evidence="5" id="KW-0503">Monooxygenase</keyword>
<gene>
    <name evidence="6" type="ORF">BKA67DRAFT_595866</name>
</gene>
<evidence type="ECO:0000313" key="6">
    <source>
        <dbReference type="EMBL" id="KAH6645624.1"/>
    </source>
</evidence>
<protein>
    <submittedName>
        <fullName evidence="6">Cytochrome P450 71A23</fullName>
    </submittedName>
</protein>
<comment type="similarity">
    <text evidence="5">Belongs to the cytochrome P450 family.</text>
</comment>
<name>A0A9P8RGK5_9PEZI</name>
<dbReference type="Proteomes" id="UP000758603">
    <property type="component" value="Unassembled WGS sequence"/>
</dbReference>
<comment type="caution">
    <text evidence="6">The sequence shown here is derived from an EMBL/GenBank/DDBJ whole genome shotgun (WGS) entry which is preliminary data.</text>
</comment>
<evidence type="ECO:0000256" key="4">
    <source>
        <dbReference type="ARBA" id="ARBA00023004"/>
    </source>
</evidence>
<comment type="cofactor">
    <cofactor evidence="1">
        <name>heme</name>
        <dbReference type="ChEBI" id="CHEBI:30413"/>
    </cofactor>
</comment>
<dbReference type="EMBL" id="JAGPXC010000011">
    <property type="protein sequence ID" value="KAH6645624.1"/>
    <property type="molecule type" value="Genomic_DNA"/>
</dbReference>
<evidence type="ECO:0000256" key="1">
    <source>
        <dbReference type="ARBA" id="ARBA00001971"/>
    </source>
</evidence>
<dbReference type="RefSeq" id="XP_045952138.1">
    <property type="nucleotide sequence ID" value="XM_046105220.1"/>
</dbReference>
<dbReference type="GO" id="GO:0005506">
    <property type="term" value="F:iron ion binding"/>
    <property type="evidence" value="ECO:0007669"/>
    <property type="project" value="InterPro"/>
</dbReference>
<accession>A0A9P8RGK5</accession>
<dbReference type="PANTHER" id="PTHR24305:SF85">
    <property type="entry name" value="P450, PUTATIVE (EUROFUNG)-RELATED"/>
    <property type="match status" value="1"/>
</dbReference>
<proteinExistence type="inferred from homology"/>
<dbReference type="Pfam" id="PF00067">
    <property type="entry name" value="p450"/>
    <property type="match status" value="2"/>
</dbReference>
<dbReference type="PROSITE" id="PS00086">
    <property type="entry name" value="CYTOCHROME_P450"/>
    <property type="match status" value="1"/>
</dbReference>
<dbReference type="GeneID" id="70134111"/>
<dbReference type="OrthoDB" id="3934656at2759"/>
<dbReference type="InterPro" id="IPR001128">
    <property type="entry name" value="Cyt_P450"/>
</dbReference>
<keyword evidence="2 5" id="KW-0349">Heme</keyword>